<name>A0A0C2WJ38_AMAMK</name>
<protein>
    <submittedName>
        <fullName evidence="1">Uncharacterized protein</fullName>
    </submittedName>
</protein>
<organism evidence="1 2">
    <name type="scientific">Amanita muscaria (strain Koide BX008)</name>
    <dbReference type="NCBI Taxonomy" id="946122"/>
    <lineage>
        <taxon>Eukaryota</taxon>
        <taxon>Fungi</taxon>
        <taxon>Dikarya</taxon>
        <taxon>Basidiomycota</taxon>
        <taxon>Agaricomycotina</taxon>
        <taxon>Agaricomycetes</taxon>
        <taxon>Agaricomycetidae</taxon>
        <taxon>Agaricales</taxon>
        <taxon>Pluteineae</taxon>
        <taxon>Amanitaceae</taxon>
        <taxon>Amanita</taxon>
    </lineage>
</organism>
<dbReference type="HOGENOM" id="CLU_2290963_0_0_1"/>
<gene>
    <name evidence="1" type="ORF">M378DRAFT_16868</name>
</gene>
<accession>A0A0C2WJ38</accession>
<keyword evidence="2" id="KW-1185">Reference proteome</keyword>
<dbReference type="AlphaFoldDB" id="A0A0C2WJ38"/>
<proteinExistence type="predicted"/>
<sequence>MLVFSSFSCDPLLVHGTSSGWAGSYSDPNINIQAVLIAGAKSFSAQYFDKKGAPIFFYLGERLVDERPKSYTLLSCSNGFGEEPTYQGNIINPSISFSIAS</sequence>
<evidence type="ECO:0000313" key="2">
    <source>
        <dbReference type="Proteomes" id="UP000054549"/>
    </source>
</evidence>
<evidence type="ECO:0000313" key="1">
    <source>
        <dbReference type="EMBL" id="KIL56681.1"/>
    </source>
</evidence>
<dbReference type="Proteomes" id="UP000054549">
    <property type="component" value="Unassembled WGS sequence"/>
</dbReference>
<reference evidence="1 2" key="1">
    <citation type="submission" date="2014-04" db="EMBL/GenBank/DDBJ databases">
        <title>Evolutionary Origins and Diversification of the Mycorrhizal Mutualists.</title>
        <authorList>
            <consortium name="DOE Joint Genome Institute"/>
            <consortium name="Mycorrhizal Genomics Consortium"/>
            <person name="Kohler A."/>
            <person name="Kuo A."/>
            <person name="Nagy L.G."/>
            <person name="Floudas D."/>
            <person name="Copeland A."/>
            <person name="Barry K.W."/>
            <person name="Cichocki N."/>
            <person name="Veneault-Fourrey C."/>
            <person name="LaButti K."/>
            <person name="Lindquist E.A."/>
            <person name="Lipzen A."/>
            <person name="Lundell T."/>
            <person name="Morin E."/>
            <person name="Murat C."/>
            <person name="Riley R."/>
            <person name="Ohm R."/>
            <person name="Sun H."/>
            <person name="Tunlid A."/>
            <person name="Henrissat B."/>
            <person name="Grigoriev I.V."/>
            <person name="Hibbett D.S."/>
            <person name="Martin F."/>
        </authorList>
    </citation>
    <scope>NUCLEOTIDE SEQUENCE [LARGE SCALE GENOMIC DNA]</scope>
    <source>
        <strain evidence="1 2">Koide BX008</strain>
    </source>
</reference>
<dbReference type="InParanoid" id="A0A0C2WJ38"/>
<dbReference type="EMBL" id="KN818406">
    <property type="protein sequence ID" value="KIL56681.1"/>
    <property type="molecule type" value="Genomic_DNA"/>
</dbReference>